<organism evidence="1 2">
    <name type="scientific">Natrarchaeobaculum sulfurireducens</name>
    <dbReference type="NCBI Taxonomy" id="2044521"/>
    <lineage>
        <taxon>Archaea</taxon>
        <taxon>Methanobacteriati</taxon>
        <taxon>Methanobacteriota</taxon>
        <taxon>Stenosarchaea group</taxon>
        <taxon>Halobacteria</taxon>
        <taxon>Halobacteriales</taxon>
        <taxon>Natrialbaceae</taxon>
        <taxon>Natrarchaeobaculum</taxon>
    </lineage>
</organism>
<proteinExistence type="predicted"/>
<dbReference type="Proteomes" id="UP000258707">
    <property type="component" value="Chromosome"/>
</dbReference>
<gene>
    <name evidence="1" type="ORF">AArc1_2739</name>
</gene>
<accession>A0A346PHQ6</accession>
<sequence>MATSEQSHTDLGSRQITVRRVESVAPPATVRHIDQLEAAALEEFLVLLGSDRPLTAAETSLSVGDVIAFTDYYRISCS</sequence>
<dbReference type="AlphaFoldDB" id="A0A346PHQ6"/>
<evidence type="ECO:0000313" key="1">
    <source>
        <dbReference type="EMBL" id="AXR79051.1"/>
    </source>
</evidence>
<name>A0A346PHQ6_9EURY</name>
<evidence type="ECO:0000313" key="2">
    <source>
        <dbReference type="Proteomes" id="UP000258707"/>
    </source>
</evidence>
<dbReference type="EMBL" id="CP024047">
    <property type="protein sequence ID" value="AXR79051.1"/>
    <property type="molecule type" value="Genomic_DNA"/>
</dbReference>
<dbReference type="GeneID" id="37639511"/>
<protein>
    <submittedName>
        <fullName evidence="1">Uncharacterized protein</fullName>
    </submittedName>
</protein>
<dbReference type="RefSeq" id="WP_117365051.1">
    <property type="nucleotide sequence ID" value="NZ_CP024047.1"/>
</dbReference>
<dbReference type="KEGG" id="nan:AArc1_2739"/>
<reference evidence="2" key="1">
    <citation type="submission" date="2017-10" db="EMBL/GenBank/DDBJ databases">
        <title>Phenotypic and genomic properties of facultatively anaerobic sulfur-reducing natronoarchaea from hypersaline soda lakes.</title>
        <authorList>
            <person name="Sorokin D.Y."/>
            <person name="Kublanov I.V."/>
            <person name="Roman P."/>
            <person name="Sinninghe Damste J.S."/>
            <person name="Golyshin P.N."/>
            <person name="Rojo D."/>
            <person name="Ciordia S."/>
            <person name="Mena Md.C."/>
            <person name="Ferrer M."/>
            <person name="Messina E."/>
            <person name="Smedile F."/>
            <person name="La Spada G."/>
            <person name="La Cono V."/>
            <person name="Yakimov M.M."/>
        </authorList>
    </citation>
    <scope>NUCLEOTIDE SEQUENCE [LARGE SCALE GENOMIC DNA]</scope>
    <source>
        <strain evidence="2">AArc1</strain>
    </source>
</reference>